<proteinExistence type="predicted"/>
<dbReference type="Pfam" id="PF00057">
    <property type="entry name" value="Ldl_recept_a"/>
    <property type="match status" value="1"/>
</dbReference>
<protein>
    <recommendedName>
        <fullName evidence="3">CUB domain-containing protein</fullName>
    </recommendedName>
</protein>
<feature type="non-terminal residue" evidence="4">
    <location>
        <position position="109"/>
    </location>
</feature>
<dbReference type="AlphaFoldDB" id="A0AAV2RZK2"/>
<keyword evidence="1 2" id="KW-1015">Disulfide bond</keyword>
<dbReference type="Proteomes" id="UP001497623">
    <property type="component" value="Unassembled WGS sequence"/>
</dbReference>
<comment type="caution">
    <text evidence="2">Lacks conserved residue(s) required for the propagation of feature annotation.</text>
</comment>
<feature type="domain" description="CUB" evidence="3">
    <location>
        <begin position="53"/>
        <end position="109"/>
    </location>
</feature>
<keyword evidence="5" id="KW-1185">Reference proteome</keyword>
<dbReference type="InterPro" id="IPR000859">
    <property type="entry name" value="CUB_dom"/>
</dbReference>
<sequence>SDEIDCGNVTCESDHFQCTNGGCIPTHLMCDQENDCGDNSDESELCTNLTGACGGMYTSSSGVIRHPQSGGNYQNNESCTWIIRAAGVPTITITFNSLDIEVGFDVLTI</sequence>
<dbReference type="Pfam" id="PF00431">
    <property type="entry name" value="CUB"/>
    <property type="match status" value="1"/>
</dbReference>
<dbReference type="SMART" id="SM00192">
    <property type="entry name" value="LDLa"/>
    <property type="match status" value="1"/>
</dbReference>
<evidence type="ECO:0000259" key="3">
    <source>
        <dbReference type="PROSITE" id="PS01180"/>
    </source>
</evidence>
<dbReference type="PROSITE" id="PS01209">
    <property type="entry name" value="LDLRA_1"/>
    <property type="match status" value="1"/>
</dbReference>
<feature type="disulfide bond" evidence="2">
    <location>
        <begin position="11"/>
        <end position="23"/>
    </location>
</feature>
<dbReference type="CDD" id="cd00041">
    <property type="entry name" value="CUB"/>
    <property type="match status" value="1"/>
</dbReference>
<dbReference type="InterPro" id="IPR036055">
    <property type="entry name" value="LDL_receptor-like_sf"/>
</dbReference>
<feature type="non-terminal residue" evidence="4">
    <location>
        <position position="1"/>
    </location>
</feature>
<dbReference type="Gene3D" id="2.60.120.290">
    <property type="entry name" value="Spermadhesin, CUB domain"/>
    <property type="match status" value="1"/>
</dbReference>
<comment type="caution">
    <text evidence="4">The sequence shown here is derived from an EMBL/GenBank/DDBJ whole genome shotgun (WGS) entry which is preliminary data.</text>
</comment>
<evidence type="ECO:0000256" key="1">
    <source>
        <dbReference type="ARBA" id="ARBA00023157"/>
    </source>
</evidence>
<dbReference type="InterPro" id="IPR023415">
    <property type="entry name" value="LDLR_class-A_CS"/>
</dbReference>
<dbReference type="PROSITE" id="PS01180">
    <property type="entry name" value="CUB"/>
    <property type="match status" value="1"/>
</dbReference>
<name>A0AAV2RZK2_MEGNR</name>
<dbReference type="PROSITE" id="PS50068">
    <property type="entry name" value="LDLRA_2"/>
    <property type="match status" value="1"/>
</dbReference>
<dbReference type="InterPro" id="IPR035914">
    <property type="entry name" value="Sperma_CUB_dom_sf"/>
</dbReference>
<dbReference type="CDD" id="cd00112">
    <property type="entry name" value="LDLa"/>
    <property type="match status" value="1"/>
</dbReference>
<dbReference type="InterPro" id="IPR042333">
    <property type="entry name" value="LRAD2/Mig-13-like"/>
</dbReference>
<feature type="disulfide bond" evidence="2">
    <location>
        <begin position="18"/>
        <end position="36"/>
    </location>
</feature>
<dbReference type="FunFam" id="4.10.400.10:FF:000011">
    <property type="entry name" value="Low-density lipoprotein receptor-related protein 1"/>
    <property type="match status" value="1"/>
</dbReference>
<evidence type="ECO:0000313" key="5">
    <source>
        <dbReference type="Proteomes" id="UP001497623"/>
    </source>
</evidence>
<dbReference type="PANTHER" id="PTHR24652">
    <property type="entry name" value="LOW-DENSITY LIPOPROTEIN RECEPTOR CLASS A DOMAIN-CONTAINING PROTEIN 2"/>
    <property type="match status" value="1"/>
</dbReference>
<dbReference type="SUPFAM" id="SSF49854">
    <property type="entry name" value="Spermadhesin, CUB domain"/>
    <property type="match status" value="1"/>
</dbReference>
<dbReference type="SUPFAM" id="SSF57424">
    <property type="entry name" value="LDL receptor-like module"/>
    <property type="match status" value="1"/>
</dbReference>
<evidence type="ECO:0000256" key="2">
    <source>
        <dbReference type="PROSITE-ProRule" id="PRU00124"/>
    </source>
</evidence>
<dbReference type="EMBL" id="CAXKWB010035705">
    <property type="protein sequence ID" value="CAL4147046.1"/>
    <property type="molecule type" value="Genomic_DNA"/>
</dbReference>
<evidence type="ECO:0000313" key="4">
    <source>
        <dbReference type="EMBL" id="CAL4147046.1"/>
    </source>
</evidence>
<gene>
    <name evidence="4" type="ORF">MNOR_LOCUS29969</name>
</gene>
<dbReference type="InterPro" id="IPR002172">
    <property type="entry name" value="LDrepeatLR_classA_rpt"/>
</dbReference>
<dbReference type="Gene3D" id="4.10.400.10">
    <property type="entry name" value="Low-density Lipoprotein Receptor"/>
    <property type="match status" value="1"/>
</dbReference>
<accession>A0AAV2RZK2</accession>
<organism evidence="4 5">
    <name type="scientific">Meganyctiphanes norvegica</name>
    <name type="common">Northern krill</name>
    <name type="synonym">Thysanopoda norvegica</name>
    <dbReference type="NCBI Taxonomy" id="48144"/>
    <lineage>
        <taxon>Eukaryota</taxon>
        <taxon>Metazoa</taxon>
        <taxon>Ecdysozoa</taxon>
        <taxon>Arthropoda</taxon>
        <taxon>Crustacea</taxon>
        <taxon>Multicrustacea</taxon>
        <taxon>Malacostraca</taxon>
        <taxon>Eumalacostraca</taxon>
        <taxon>Eucarida</taxon>
        <taxon>Euphausiacea</taxon>
        <taxon>Euphausiidae</taxon>
        <taxon>Meganyctiphanes</taxon>
    </lineage>
</organism>
<reference evidence="4 5" key="1">
    <citation type="submission" date="2024-05" db="EMBL/GenBank/DDBJ databases">
        <authorList>
            <person name="Wallberg A."/>
        </authorList>
    </citation>
    <scope>NUCLEOTIDE SEQUENCE [LARGE SCALE GENOMIC DNA]</scope>
</reference>